<dbReference type="InterPro" id="IPR013088">
    <property type="entry name" value="Znf_NHR/GATA"/>
</dbReference>
<keyword evidence="8" id="KW-0675">Receptor</keyword>
<protein>
    <recommendedName>
        <fullName evidence="10">Nuclear receptor domain-containing protein</fullName>
    </recommendedName>
</protein>
<keyword evidence="3" id="KW-0863">Zinc-finger</keyword>
<evidence type="ECO:0000256" key="3">
    <source>
        <dbReference type="ARBA" id="ARBA00022771"/>
    </source>
</evidence>
<dbReference type="PANTHER" id="PTHR45886:SF8">
    <property type="entry name" value="NUCLEAR HORMONE RECEPTOR FAMILY-RELATED"/>
    <property type="match status" value="1"/>
</dbReference>
<organism evidence="11 12">
    <name type="scientific">Caenorhabditis nigoni</name>
    <dbReference type="NCBI Taxonomy" id="1611254"/>
    <lineage>
        <taxon>Eukaryota</taxon>
        <taxon>Metazoa</taxon>
        <taxon>Ecdysozoa</taxon>
        <taxon>Nematoda</taxon>
        <taxon>Chromadorea</taxon>
        <taxon>Rhabditida</taxon>
        <taxon>Rhabditina</taxon>
        <taxon>Rhabditomorpha</taxon>
        <taxon>Rhabditoidea</taxon>
        <taxon>Rhabditidae</taxon>
        <taxon>Peloderinae</taxon>
        <taxon>Caenorhabditis</taxon>
    </lineage>
</organism>
<accession>A0A2G5TQ28</accession>
<proteinExistence type="inferred from homology"/>
<evidence type="ECO:0000256" key="6">
    <source>
        <dbReference type="ARBA" id="ARBA00023125"/>
    </source>
</evidence>
<evidence type="ECO:0000256" key="7">
    <source>
        <dbReference type="ARBA" id="ARBA00023163"/>
    </source>
</evidence>
<comment type="caution">
    <text evidence="11">The sequence shown here is derived from an EMBL/GenBank/DDBJ whole genome shotgun (WGS) entry which is preliminary data.</text>
</comment>
<evidence type="ECO:0000259" key="10">
    <source>
        <dbReference type="PROSITE" id="PS51030"/>
    </source>
</evidence>
<gene>
    <name evidence="11" type="primary">Cnig_chr_V.g20953</name>
    <name evidence="11" type="ORF">B9Z55_020953</name>
</gene>
<dbReference type="Pfam" id="PF00105">
    <property type="entry name" value="zf-C4"/>
    <property type="match status" value="1"/>
</dbReference>
<keyword evidence="5" id="KW-0805">Transcription regulation</keyword>
<dbReference type="PROSITE" id="PS51030">
    <property type="entry name" value="NUCLEAR_REC_DBD_2"/>
    <property type="match status" value="1"/>
</dbReference>
<dbReference type="OrthoDB" id="9984314at2759"/>
<keyword evidence="12" id="KW-1185">Reference proteome</keyword>
<evidence type="ECO:0000256" key="8">
    <source>
        <dbReference type="ARBA" id="ARBA00023170"/>
    </source>
</evidence>
<comment type="similarity">
    <text evidence="1">Belongs to the nuclear hormone receptor family.</text>
</comment>
<evidence type="ECO:0000256" key="4">
    <source>
        <dbReference type="ARBA" id="ARBA00022833"/>
    </source>
</evidence>
<dbReference type="SMART" id="SM00399">
    <property type="entry name" value="ZnF_C4"/>
    <property type="match status" value="1"/>
</dbReference>
<dbReference type="PANTHER" id="PTHR45886">
    <property type="entry name" value="NUCLEAR HORMONE RECEPTOR FAMILY-RELATED-RELATED"/>
    <property type="match status" value="1"/>
</dbReference>
<reference evidence="12" key="1">
    <citation type="submission" date="2017-10" db="EMBL/GenBank/DDBJ databases">
        <title>Rapid genome shrinkage in a self-fertile nematode reveals novel sperm competition proteins.</title>
        <authorList>
            <person name="Yin D."/>
            <person name="Schwarz E.M."/>
            <person name="Thomas C.G."/>
            <person name="Felde R.L."/>
            <person name="Korf I.F."/>
            <person name="Cutter A.D."/>
            <person name="Schartner C.M."/>
            <person name="Ralston E.J."/>
            <person name="Meyer B.J."/>
            <person name="Haag E.S."/>
        </authorList>
    </citation>
    <scope>NUCLEOTIDE SEQUENCE [LARGE SCALE GENOMIC DNA]</scope>
    <source>
        <strain evidence="12">JU1422</strain>
    </source>
</reference>
<keyword evidence="6" id="KW-0238">DNA-binding</keyword>
<evidence type="ECO:0000256" key="5">
    <source>
        <dbReference type="ARBA" id="ARBA00023015"/>
    </source>
</evidence>
<evidence type="ECO:0000256" key="9">
    <source>
        <dbReference type="ARBA" id="ARBA00023242"/>
    </source>
</evidence>
<keyword evidence="2" id="KW-0479">Metal-binding</keyword>
<dbReference type="PRINTS" id="PR00047">
    <property type="entry name" value="STROIDFINGER"/>
</dbReference>
<dbReference type="GO" id="GO:0043565">
    <property type="term" value="F:sequence-specific DNA binding"/>
    <property type="evidence" value="ECO:0007669"/>
    <property type="project" value="InterPro"/>
</dbReference>
<keyword evidence="9" id="KW-0539">Nucleus</keyword>
<dbReference type="InterPro" id="IPR001628">
    <property type="entry name" value="Znf_hrmn_rcpt"/>
</dbReference>
<keyword evidence="7" id="KW-0804">Transcription</keyword>
<name>A0A2G5TQ28_9PELO</name>
<sequence>METQSFTIRPSKCLVCYRPAHQHHCGVPTCKGCKTFFRRMYISQNINKCQFDMNRFNEAERESFNIRCQYCRFQKCIQVEMNPNDLRIPGAESSNASTAKYANLSLLLRQLARFDNHRMHLLKTARMMAIQPSKKYRV</sequence>
<evidence type="ECO:0000256" key="1">
    <source>
        <dbReference type="ARBA" id="ARBA00005993"/>
    </source>
</evidence>
<dbReference type="Gene3D" id="3.30.50.10">
    <property type="entry name" value="Erythroid Transcription Factor GATA-1, subunit A"/>
    <property type="match status" value="1"/>
</dbReference>
<dbReference type="STRING" id="1611254.A0A2G5TQ28"/>
<dbReference type="SUPFAM" id="SSF57716">
    <property type="entry name" value="Glucocorticoid receptor-like (DNA-binding domain)"/>
    <property type="match status" value="1"/>
</dbReference>
<dbReference type="GO" id="GO:0008270">
    <property type="term" value="F:zinc ion binding"/>
    <property type="evidence" value="ECO:0007669"/>
    <property type="project" value="UniProtKB-KW"/>
</dbReference>
<evidence type="ECO:0000256" key="2">
    <source>
        <dbReference type="ARBA" id="ARBA00022723"/>
    </source>
</evidence>
<evidence type="ECO:0000313" key="12">
    <source>
        <dbReference type="Proteomes" id="UP000230233"/>
    </source>
</evidence>
<keyword evidence="4" id="KW-0862">Zinc</keyword>
<evidence type="ECO:0000313" key="11">
    <source>
        <dbReference type="EMBL" id="PIC29338.1"/>
    </source>
</evidence>
<feature type="domain" description="Nuclear receptor" evidence="10">
    <location>
        <begin position="10"/>
        <end position="88"/>
    </location>
</feature>
<dbReference type="AlphaFoldDB" id="A0A2G5TQ28"/>
<dbReference type="Proteomes" id="UP000230233">
    <property type="component" value="Chromosome V"/>
</dbReference>
<dbReference type="GO" id="GO:0003700">
    <property type="term" value="F:DNA-binding transcription factor activity"/>
    <property type="evidence" value="ECO:0007669"/>
    <property type="project" value="InterPro"/>
</dbReference>
<dbReference type="EMBL" id="PDUG01000005">
    <property type="protein sequence ID" value="PIC29338.1"/>
    <property type="molecule type" value="Genomic_DNA"/>
</dbReference>